<dbReference type="OrthoDB" id="2412958at2"/>
<name>A0A2K3YPP8_9STAP</name>
<reference evidence="1 2" key="1">
    <citation type="submission" date="2017-08" db="EMBL/GenBank/DDBJ databases">
        <title>Draft genome sequences of 64 type strains of genus Staph aureus.</title>
        <authorList>
            <person name="Cole K."/>
            <person name="Golubchik T."/>
            <person name="Russell J."/>
            <person name="Foster D."/>
            <person name="Llewelyn M."/>
            <person name="Wilson D."/>
            <person name="Crook D."/>
            <person name="Paul J."/>
        </authorList>
    </citation>
    <scope>NUCLEOTIDE SEQUENCE [LARGE SCALE GENOMIC DNA]</scope>
    <source>
        <strain evidence="1 2">DSM 21968</strain>
    </source>
</reference>
<accession>A0A2K3YPP8</accession>
<dbReference type="AlphaFoldDB" id="A0A2K3YPP8"/>
<comment type="caution">
    <text evidence="1">The sequence shown here is derived from an EMBL/GenBank/DDBJ whole genome shotgun (WGS) entry which is preliminary data.</text>
</comment>
<dbReference type="Proteomes" id="UP000242752">
    <property type="component" value="Unassembled WGS sequence"/>
</dbReference>
<gene>
    <name evidence="1" type="ORF">CD122_06785</name>
</gene>
<keyword evidence="2" id="KW-1185">Reference proteome</keyword>
<evidence type="ECO:0000313" key="1">
    <source>
        <dbReference type="EMBL" id="PNZ27304.1"/>
    </source>
</evidence>
<evidence type="ECO:0000313" key="2">
    <source>
        <dbReference type="Proteomes" id="UP000242752"/>
    </source>
</evidence>
<organism evidence="1 2">
    <name type="scientific">Staphylococcus rostri</name>
    <dbReference type="NCBI Taxonomy" id="522262"/>
    <lineage>
        <taxon>Bacteria</taxon>
        <taxon>Bacillati</taxon>
        <taxon>Bacillota</taxon>
        <taxon>Bacilli</taxon>
        <taxon>Bacillales</taxon>
        <taxon>Staphylococcaceae</taxon>
        <taxon>Staphylococcus</taxon>
    </lineage>
</organism>
<dbReference type="RefSeq" id="WP_103358241.1">
    <property type="nucleotide sequence ID" value="NZ_CP113107.1"/>
</dbReference>
<proteinExistence type="predicted"/>
<dbReference type="EMBL" id="PPRF01000040">
    <property type="protein sequence ID" value="PNZ27304.1"/>
    <property type="molecule type" value="Genomic_DNA"/>
</dbReference>
<sequence>MDETLQKLYSVLVHFEEKEAEITEDEATLAKIKQEIEQNLNVSVEELSQLDLIRVLKDHNFVVESAEDDQKIVSVPMDDDTQVTFQTDK</sequence>
<protein>
    <submittedName>
        <fullName evidence="1">Uncharacterized protein</fullName>
    </submittedName>
</protein>